<evidence type="ECO:0000256" key="2">
    <source>
        <dbReference type="SAM" id="MobiDB-lite"/>
    </source>
</evidence>
<keyword evidence="1" id="KW-0175">Coiled coil</keyword>
<feature type="region of interest" description="Disordered" evidence="2">
    <location>
        <begin position="1050"/>
        <end position="1076"/>
    </location>
</feature>
<feature type="region of interest" description="Disordered" evidence="2">
    <location>
        <begin position="436"/>
        <end position="470"/>
    </location>
</feature>
<feature type="non-terminal residue" evidence="3">
    <location>
        <position position="1"/>
    </location>
</feature>
<feature type="compositionally biased region" description="Basic and acidic residues" evidence="2">
    <location>
        <begin position="145"/>
        <end position="156"/>
    </location>
</feature>
<feature type="coiled-coil region" evidence="1">
    <location>
        <begin position="1133"/>
        <end position="1180"/>
    </location>
</feature>
<name>A0A0B6ZMY3_9EUPU</name>
<evidence type="ECO:0000256" key="1">
    <source>
        <dbReference type="SAM" id="Coils"/>
    </source>
</evidence>
<dbReference type="AlphaFoldDB" id="A0A0B6ZMY3"/>
<dbReference type="EMBL" id="HACG01022205">
    <property type="protein sequence ID" value="CEK69070.1"/>
    <property type="molecule type" value="Transcribed_RNA"/>
</dbReference>
<reference evidence="3" key="1">
    <citation type="submission" date="2014-12" db="EMBL/GenBank/DDBJ databases">
        <title>Insight into the proteome of Arion vulgaris.</title>
        <authorList>
            <person name="Aradska J."/>
            <person name="Bulat T."/>
            <person name="Smidak R."/>
            <person name="Sarate P."/>
            <person name="Gangsoo J."/>
            <person name="Sialana F."/>
            <person name="Bilban M."/>
            <person name="Lubec G."/>
        </authorList>
    </citation>
    <scope>NUCLEOTIDE SEQUENCE</scope>
    <source>
        <tissue evidence="3">Skin</tissue>
    </source>
</reference>
<organism evidence="3">
    <name type="scientific">Arion vulgaris</name>
    <dbReference type="NCBI Taxonomy" id="1028688"/>
    <lineage>
        <taxon>Eukaryota</taxon>
        <taxon>Metazoa</taxon>
        <taxon>Spiralia</taxon>
        <taxon>Lophotrochozoa</taxon>
        <taxon>Mollusca</taxon>
        <taxon>Gastropoda</taxon>
        <taxon>Heterobranchia</taxon>
        <taxon>Euthyneura</taxon>
        <taxon>Panpulmonata</taxon>
        <taxon>Eupulmonata</taxon>
        <taxon>Stylommatophora</taxon>
        <taxon>Helicina</taxon>
        <taxon>Arionoidea</taxon>
        <taxon>Arionidae</taxon>
        <taxon>Arion</taxon>
    </lineage>
</organism>
<feature type="region of interest" description="Disordered" evidence="2">
    <location>
        <begin position="135"/>
        <end position="176"/>
    </location>
</feature>
<accession>A0A0B6ZMY3</accession>
<sequence>SFEEQLSNRSSVGTSKEPIQQNVNPVLVTALQSKAPTSHITTLANTDLSMPVSTDIAFRNGSTFTGSSPIPTTGSHQVIHAPLSNEEAFEPGSKVQDLSMKSQHKNRISKADFEIVTSCDAFINEYERASRRIKHVDLSSSECPSRNDSDSEDMRRPFASIAKEKKKRKKRRKNADKNVEIINNCLPKHDVNSGDEFTTAKYWQTNDKSSTNRDSGMDKRVSPPDFGAITQTSEQNLHHESFTSATIVKNNTFGFSEKTQDNNSHNYILDNQPLKDNFYKDWGMTSEDISNISYSSAKENVRREKRHSRQKLPKTRRQHFHIVRHIKKIRNTFLPCFVILRKLNNVNIYNDMQDGVDNILPLPIRVNYLSDLCDKGTLACRRNKKTEEVMYKNIFEDVPLFGVSDDDFEKPRVRSLRKRDKNISYVEPSEDDILGEFSRKRARGKNKDVGKSGDESSSESKKGKWHDFPKTILSSPADSYGGSDHISVLDKNMVNTEKGKQDGPKEIIVYPRTPMNNALPYFARSEGRDLLPAHMHEKSKHMYSQDASKNITTYISVLPSAVPGAFPSHPAQVPPYPTLPLSFPGGLAAQPFVGAAPTSCQTSAASGPQNPCQFYVVRMNGKDVLLRFVPAGGPGAQSQPVLPKGKTLITPPSLTHMFNQPVRQTHSIPVPRQTMQRQIPFAVTASHGNDVSTPPLSSLYGMPFINRPAHPNSQDMSPFPTLPIIPSAHLPGHVSTAGIRPMSLTSSGTYTTSHSSVSGLSSSVFASTVSGTTPSFRPVVSSTVSTQAVPDPLAHMSAPNITTLVRGVRLPGSNIHATAPNQSTSLRSIRIFVPGCTTTGTPGRFATLGTMANNSSGTHLSSSSSPLTHLSANSSLLPQYRKNNDDVLSSEQRAAKRRKLEKKYPLPPGVVIKTEPLDSPSKPCTIITCKSLLPSSISGSNVQRFRIINPSTTNALGVRDAGSSSLYRTASVGGGQIVFVPTSLGLIPTTTTTTSPISTSSTSSVVTSLASAATTTITNNDTPCSSSKSFPADGMMNSYRRAVGSYAPLSKPATTENNIPHTSTTIHPGTTIHSPTFGDRLSSSVTSYESTISMNGTSRPSSSSLNISTESTLFSNDTTQLHQSKTPPVTAYLDSIRSNLEELQKMIHIQESRGLKGERLDKLKELLYRKEQHYSELQKLSTYKTADSGNLFDCDESRGCGSGVVDGGATETNPFVID</sequence>
<protein>
    <submittedName>
        <fullName evidence="3">Uncharacterized protein</fullName>
    </submittedName>
</protein>
<gene>
    <name evidence="3" type="primary">ORF68798</name>
</gene>
<feature type="compositionally biased region" description="Polar residues" evidence="2">
    <location>
        <begin position="1052"/>
        <end position="1074"/>
    </location>
</feature>
<proteinExistence type="predicted"/>
<feature type="compositionally biased region" description="Basic and acidic residues" evidence="2">
    <location>
        <begin position="445"/>
        <end position="469"/>
    </location>
</feature>
<evidence type="ECO:0000313" key="3">
    <source>
        <dbReference type="EMBL" id="CEK69070.1"/>
    </source>
</evidence>
<feature type="compositionally biased region" description="Basic residues" evidence="2">
    <location>
        <begin position="164"/>
        <end position="174"/>
    </location>
</feature>